<dbReference type="PANTHER" id="PTHR47643:SF2">
    <property type="entry name" value="TPR DOMAIN PROTEIN (AFU_ORTHOLOGUE AFUA_5G12710)"/>
    <property type="match status" value="1"/>
</dbReference>
<dbReference type="AlphaFoldDB" id="A0A022RAI5"/>
<keyword evidence="2" id="KW-1185">Reference proteome</keyword>
<name>A0A022RAI5_ERYGU</name>
<evidence type="ECO:0000313" key="2">
    <source>
        <dbReference type="Proteomes" id="UP000030748"/>
    </source>
</evidence>
<organism evidence="1 2">
    <name type="scientific">Erythranthe guttata</name>
    <name type="common">Yellow monkey flower</name>
    <name type="synonym">Mimulus guttatus</name>
    <dbReference type="NCBI Taxonomy" id="4155"/>
    <lineage>
        <taxon>Eukaryota</taxon>
        <taxon>Viridiplantae</taxon>
        <taxon>Streptophyta</taxon>
        <taxon>Embryophyta</taxon>
        <taxon>Tracheophyta</taxon>
        <taxon>Spermatophyta</taxon>
        <taxon>Magnoliopsida</taxon>
        <taxon>eudicotyledons</taxon>
        <taxon>Gunneridae</taxon>
        <taxon>Pentapetalae</taxon>
        <taxon>asterids</taxon>
        <taxon>lamiids</taxon>
        <taxon>Lamiales</taxon>
        <taxon>Phrymaceae</taxon>
        <taxon>Erythranthe</taxon>
    </lineage>
</organism>
<protein>
    <submittedName>
        <fullName evidence="1">Uncharacterized protein</fullName>
    </submittedName>
</protein>
<dbReference type="STRING" id="4155.A0A022RAI5"/>
<sequence>MKEVNDNKDPTSESWDTLAVHAAGHGPHLKKLLCLSFSNRAEARARLSDHTLALTDCEDKGKILLSLNRYSAALCCFNAANLGPQATENSDLVNGFLEKCKRLEFLSRTGAFDISEWEIARISRVHRRIGYQEIRNQWSRTVCHEKC</sequence>
<accession>A0A022RAI5</accession>
<gene>
    <name evidence="1" type="ORF">MIMGU_mgv1a023240mg</name>
</gene>
<proteinExistence type="predicted"/>
<dbReference type="PANTHER" id="PTHR47643">
    <property type="entry name" value="TPR DOMAIN PROTEIN (AFU_ORTHOLOGUE AFUA_5G12710)"/>
    <property type="match status" value="1"/>
</dbReference>
<dbReference type="EMBL" id="KI630578">
    <property type="protein sequence ID" value="EYU37004.1"/>
    <property type="molecule type" value="Genomic_DNA"/>
</dbReference>
<dbReference type="Proteomes" id="UP000030748">
    <property type="component" value="Unassembled WGS sequence"/>
</dbReference>
<dbReference type="eggNOG" id="KOG2084">
    <property type="taxonomic scope" value="Eukaryota"/>
</dbReference>
<evidence type="ECO:0000313" key="1">
    <source>
        <dbReference type="EMBL" id="EYU37004.1"/>
    </source>
</evidence>
<dbReference type="InterPro" id="IPR053209">
    <property type="entry name" value="Gramillin-biosynth_MTr"/>
</dbReference>
<reference evidence="1 2" key="1">
    <citation type="journal article" date="2013" name="Proc. Natl. Acad. Sci. U.S.A.">
        <title>Fine-scale variation in meiotic recombination in Mimulus inferred from population shotgun sequencing.</title>
        <authorList>
            <person name="Hellsten U."/>
            <person name="Wright K.M."/>
            <person name="Jenkins J."/>
            <person name="Shu S."/>
            <person name="Yuan Y."/>
            <person name="Wessler S.R."/>
            <person name="Schmutz J."/>
            <person name="Willis J.H."/>
            <person name="Rokhsar D.S."/>
        </authorList>
    </citation>
    <scope>NUCLEOTIDE SEQUENCE [LARGE SCALE GENOMIC DNA]</scope>
    <source>
        <strain evidence="2">cv. DUN x IM62</strain>
    </source>
</reference>